<dbReference type="GeneID" id="55845057"/>
<keyword evidence="2" id="KW-1185">Reference proteome</keyword>
<dbReference type="Proteomes" id="UP000232891">
    <property type="component" value="Unassembled WGS sequence"/>
</dbReference>
<reference evidence="1 2" key="1">
    <citation type="submission" date="2017-11" db="EMBL/GenBank/DDBJ databases">
        <title>Genome sequencing of a diverse group of Pseudomonas species.</title>
        <authorList>
            <person name="Loper J."/>
        </authorList>
    </citation>
    <scope>NUCLEOTIDE SEQUENCE [LARGE SCALE GENOMIC DNA]</scope>
    <source>
        <strain evidence="1 2">NCPPB 2192</strain>
    </source>
</reference>
<name>A0ABX4QDQ3_PSETO</name>
<gene>
    <name evidence="1" type="ORF">ATI14_1790</name>
</gene>
<protein>
    <submittedName>
        <fullName evidence="1">Uncharacterized protein</fullName>
    </submittedName>
</protein>
<evidence type="ECO:0000313" key="1">
    <source>
        <dbReference type="EMBL" id="PKA74939.1"/>
    </source>
</evidence>
<dbReference type="EMBL" id="PHHD01000001">
    <property type="protein sequence ID" value="PKA74939.1"/>
    <property type="molecule type" value="Genomic_DNA"/>
</dbReference>
<organism evidence="1 2">
    <name type="scientific">Pseudomonas tolaasii NCPPB 2192</name>
    <dbReference type="NCBI Taxonomy" id="564423"/>
    <lineage>
        <taxon>Bacteria</taxon>
        <taxon>Pseudomonadati</taxon>
        <taxon>Pseudomonadota</taxon>
        <taxon>Gammaproteobacteria</taxon>
        <taxon>Pseudomonadales</taxon>
        <taxon>Pseudomonadaceae</taxon>
        <taxon>Pseudomonas</taxon>
    </lineage>
</organism>
<proteinExistence type="predicted"/>
<evidence type="ECO:0000313" key="2">
    <source>
        <dbReference type="Proteomes" id="UP000232891"/>
    </source>
</evidence>
<sequence length="62" mass="7198">MGHSAEYQTELYIKQLEQMAQNLFDQSKKFRDGGLEDMADSTFEQASQLLRAIGQLRKIMEE</sequence>
<comment type="caution">
    <text evidence="1">The sequence shown here is derived from an EMBL/GenBank/DDBJ whole genome shotgun (WGS) entry which is preliminary data.</text>
</comment>
<accession>A0ABX4QDQ3</accession>
<dbReference type="RefSeq" id="WP_080520347.1">
    <property type="nucleotide sequence ID" value="NZ_PHHD01000001.1"/>
</dbReference>